<comment type="caution">
    <text evidence="2">The sequence shown here is derived from an EMBL/GenBank/DDBJ whole genome shotgun (WGS) entry which is preliminary data.</text>
</comment>
<feature type="transmembrane region" description="Helical" evidence="1">
    <location>
        <begin position="386"/>
        <end position="405"/>
    </location>
</feature>
<protein>
    <recommendedName>
        <fullName evidence="4">Glycosyltransferase RgtA/B/C/D-like domain-containing protein</fullName>
    </recommendedName>
</protein>
<feature type="transmembrane region" description="Helical" evidence="1">
    <location>
        <begin position="121"/>
        <end position="143"/>
    </location>
</feature>
<feature type="transmembrane region" description="Helical" evidence="1">
    <location>
        <begin position="196"/>
        <end position="219"/>
    </location>
</feature>
<evidence type="ECO:0000313" key="3">
    <source>
        <dbReference type="Proteomes" id="UP000019666"/>
    </source>
</evidence>
<accession>A0A017HQB8</accession>
<dbReference type="PATRIC" id="fig|442562.3.peg.2359"/>
<keyword evidence="1" id="KW-1133">Transmembrane helix</keyword>
<gene>
    <name evidence="2" type="ORF">Rumeso_02393</name>
</gene>
<feature type="transmembrane region" description="Helical" evidence="1">
    <location>
        <begin position="155"/>
        <end position="184"/>
    </location>
</feature>
<sequence length="460" mass="50070">MLATGGYLVFTDTLSYISGGDIIWRMGRHLLRSLMGIREAVGESAQSMVNDKGEPYVVRSFAYSLFTLVAGASIWPAGFAILQTAATLWASFALIGPEAITRPGRLVLTFLYLATASTLPWFAVYLMPDLLAAAIVIYAAILVRRFDDLRTWQQIALGAIASFAIIAHYGHVPLAVGLFGFVLIWRGVGRRLTRRVILAGLIPILFSPLANLSASSLVLDTPSTTPLRLPVLLARSIADGPARWYLEEACPDAALVMCEVYGKDIPDIGEFLWGDSGISSLTPEQLEGIRAEESTILLSAFRRYPLEQTESLLGNSARQIVSVGTDQISVATWDEQGDLIFAEPGAQGLRIVEAFDPVTVVGTWAAAAVILLLWAMGRLGRHELELLAIVVVGLLINAAIFGGLSAPVDRYQSRVIWLIPALAGLFLTTSNRVRQLHKSGATLRGRRSDDLTEWPRVQDR</sequence>
<dbReference type="AlphaFoldDB" id="A0A017HQB8"/>
<keyword evidence="1" id="KW-0472">Membrane</keyword>
<proteinExistence type="predicted"/>
<organism evidence="2 3">
    <name type="scientific">Rubellimicrobium mesophilum DSM 19309</name>
    <dbReference type="NCBI Taxonomy" id="442562"/>
    <lineage>
        <taxon>Bacteria</taxon>
        <taxon>Pseudomonadati</taxon>
        <taxon>Pseudomonadota</taxon>
        <taxon>Alphaproteobacteria</taxon>
        <taxon>Rhodobacterales</taxon>
        <taxon>Roseobacteraceae</taxon>
        <taxon>Rubellimicrobium</taxon>
    </lineage>
</organism>
<evidence type="ECO:0008006" key="4">
    <source>
        <dbReference type="Google" id="ProtNLM"/>
    </source>
</evidence>
<dbReference type="EMBL" id="AOSK01000062">
    <property type="protein sequence ID" value="EYD75964.1"/>
    <property type="molecule type" value="Genomic_DNA"/>
</dbReference>
<keyword evidence="1" id="KW-0812">Transmembrane</keyword>
<feature type="transmembrane region" description="Helical" evidence="1">
    <location>
        <begin position="411"/>
        <end position="429"/>
    </location>
</feature>
<evidence type="ECO:0000256" key="1">
    <source>
        <dbReference type="SAM" id="Phobius"/>
    </source>
</evidence>
<keyword evidence="3" id="KW-1185">Reference proteome</keyword>
<dbReference type="HOGENOM" id="CLU_029427_0_0_5"/>
<reference evidence="2 3" key="1">
    <citation type="submission" date="2013-02" db="EMBL/GenBank/DDBJ databases">
        <authorList>
            <person name="Fiebig A."/>
            <person name="Goeker M."/>
            <person name="Klenk H.-P.P."/>
        </authorList>
    </citation>
    <scope>NUCLEOTIDE SEQUENCE [LARGE SCALE GENOMIC DNA]</scope>
    <source>
        <strain evidence="2 3">DSM 19309</strain>
    </source>
</reference>
<name>A0A017HQB8_9RHOB</name>
<dbReference type="Proteomes" id="UP000019666">
    <property type="component" value="Unassembled WGS sequence"/>
</dbReference>
<dbReference type="STRING" id="442562.Rumeso_02393"/>
<feature type="transmembrane region" description="Helical" evidence="1">
    <location>
        <begin position="56"/>
        <end position="75"/>
    </location>
</feature>
<evidence type="ECO:0000313" key="2">
    <source>
        <dbReference type="EMBL" id="EYD75964.1"/>
    </source>
</evidence>
<feature type="transmembrane region" description="Helical" evidence="1">
    <location>
        <begin position="354"/>
        <end position="374"/>
    </location>
</feature>